<gene>
    <name evidence="3" type="ORF">Sru01_36710</name>
</gene>
<feature type="signal peptide" evidence="2">
    <location>
        <begin position="1"/>
        <end position="40"/>
    </location>
</feature>
<dbReference type="Proteomes" id="UP000655287">
    <property type="component" value="Unassembled WGS sequence"/>
</dbReference>
<keyword evidence="2" id="KW-0732">Signal</keyword>
<evidence type="ECO:0000256" key="2">
    <source>
        <dbReference type="SAM" id="SignalP"/>
    </source>
</evidence>
<dbReference type="EMBL" id="BOOU01000052">
    <property type="protein sequence ID" value="GII78689.1"/>
    <property type="molecule type" value="Genomic_DNA"/>
</dbReference>
<name>A0A919V0E7_9ACTN</name>
<organism evidence="3 4">
    <name type="scientific">Sphaerisporangium rufum</name>
    <dbReference type="NCBI Taxonomy" id="1381558"/>
    <lineage>
        <taxon>Bacteria</taxon>
        <taxon>Bacillati</taxon>
        <taxon>Actinomycetota</taxon>
        <taxon>Actinomycetes</taxon>
        <taxon>Streptosporangiales</taxon>
        <taxon>Streptosporangiaceae</taxon>
        <taxon>Sphaerisporangium</taxon>
    </lineage>
</organism>
<evidence type="ECO:0000313" key="3">
    <source>
        <dbReference type="EMBL" id="GII78689.1"/>
    </source>
</evidence>
<proteinExistence type="predicted"/>
<dbReference type="AlphaFoldDB" id="A0A919V0E7"/>
<accession>A0A919V0E7</accession>
<evidence type="ECO:0000313" key="4">
    <source>
        <dbReference type="Proteomes" id="UP000655287"/>
    </source>
</evidence>
<protein>
    <recommendedName>
        <fullName evidence="5">Secreted protein</fullName>
    </recommendedName>
</protein>
<feature type="chain" id="PRO_5037265289" description="Secreted protein" evidence="2">
    <location>
        <begin position="41"/>
        <end position="513"/>
    </location>
</feature>
<sequence length="513" mass="54181">MRLIRQPAGRSGRGLRRTRSAVTLAAAILLSSPVASPVHADTTPGPGRDPVPGADVPAARGGLRPAPGIQIPAWHKPTRAPVKLPKKFRRGMPSQGIHSNIDSFAPLLFMQSGPNPGLQAWSIAHHAFAPPAAAKITCVNIADGTHCTDPAGQPTAWPKTLNTQPSALGTLPSALDAKIGDISTTEVPQYITNPLDTSLILYPAVTSTPFAGYPKGSVGVGCLLLATQYNCGYQPLAPLTNNPGKSNTNGLTGFIQVGDEIYGASTDGQVLCYNTLNLLRCDGQPYKNTGIIPNNDKAGIGPQDFLGNTETVNGRVYISSNNESGFSTTPHPPTVTCFDPAAKAPCAGWTPQADGGPDAMRILAIFTERDAQNNAVGVCTVAGQKTKKAPVVTCHDFNGGIRPTPPGLQEIFPADGAKSVVFQPTQIAYSQQQRSYFPFYTEDGKYKGDTLCYNWTTRAACEGFPEPSGHPLVNNGFTLDYGYAFYQPTGCLVGSGHKGWIFGIHPENGTSIC</sequence>
<keyword evidence="4" id="KW-1185">Reference proteome</keyword>
<reference evidence="3" key="1">
    <citation type="submission" date="2021-01" db="EMBL/GenBank/DDBJ databases">
        <title>Whole genome shotgun sequence of Sphaerisporangium rufum NBRC 109079.</title>
        <authorList>
            <person name="Komaki H."/>
            <person name="Tamura T."/>
        </authorList>
    </citation>
    <scope>NUCLEOTIDE SEQUENCE</scope>
    <source>
        <strain evidence="3">NBRC 109079</strain>
    </source>
</reference>
<comment type="caution">
    <text evidence="3">The sequence shown here is derived from an EMBL/GenBank/DDBJ whole genome shotgun (WGS) entry which is preliminary data.</text>
</comment>
<evidence type="ECO:0000256" key="1">
    <source>
        <dbReference type="SAM" id="MobiDB-lite"/>
    </source>
</evidence>
<evidence type="ECO:0008006" key="5">
    <source>
        <dbReference type="Google" id="ProtNLM"/>
    </source>
</evidence>
<feature type="region of interest" description="Disordered" evidence="1">
    <location>
        <begin position="36"/>
        <end position="57"/>
    </location>
</feature>